<dbReference type="AlphaFoldDB" id="A0A8G0PL23"/>
<evidence type="ECO:0000313" key="2">
    <source>
        <dbReference type="Proteomes" id="UP000826661"/>
    </source>
</evidence>
<accession>A0A8G0PL23</accession>
<name>A0A8G0PL23_9HYPO</name>
<protein>
    <submittedName>
        <fullName evidence="1">Uncharacterized protein</fullName>
    </submittedName>
</protein>
<proteinExistence type="predicted"/>
<dbReference type="PANTHER" id="PTHR36587:SF2">
    <property type="entry name" value="EXPRESSION SITE-ASSOCIATED GENE 3 (ESAG3)-LIKE PROTEIN"/>
    <property type="match status" value="1"/>
</dbReference>
<keyword evidence="2" id="KW-1185">Reference proteome</keyword>
<gene>
    <name evidence="1" type="ORF">H0G86_007540</name>
</gene>
<dbReference type="EMBL" id="CP075867">
    <property type="protein sequence ID" value="QYT00459.1"/>
    <property type="molecule type" value="Genomic_DNA"/>
</dbReference>
<dbReference type="CDD" id="cd22997">
    <property type="entry name" value="GT_LH"/>
    <property type="match status" value="1"/>
</dbReference>
<reference evidence="1 2" key="1">
    <citation type="journal article" date="2021" name="BMC Genomics">
        <title>Telomere-to-telomere genome assembly of asparaginase-producing Trichoderma simmonsii.</title>
        <authorList>
            <person name="Chung D."/>
            <person name="Kwon Y.M."/>
            <person name="Yang Y."/>
        </authorList>
    </citation>
    <scope>NUCLEOTIDE SEQUENCE [LARGE SCALE GENOMIC DNA]</scope>
    <source>
        <strain evidence="1 2">GH-Sj1</strain>
    </source>
</reference>
<organism evidence="1 2">
    <name type="scientific">Trichoderma simmonsii</name>
    <dbReference type="NCBI Taxonomy" id="1491479"/>
    <lineage>
        <taxon>Eukaryota</taxon>
        <taxon>Fungi</taxon>
        <taxon>Dikarya</taxon>
        <taxon>Ascomycota</taxon>
        <taxon>Pezizomycotina</taxon>
        <taxon>Sordariomycetes</taxon>
        <taxon>Hypocreomycetidae</taxon>
        <taxon>Hypocreales</taxon>
        <taxon>Hypocreaceae</taxon>
        <taxon>Trichoderma</taxon>
    </lineage>
</organism>
<evidence type="ECO:0000313" key="1">
    <source>
        <dbReference type="EMBL" id="QYT00459.1"/>
    </source>
</evidence>
<sequence length="490" mass="55342">MPADSPHINLCKSIMSAVALGYPLPTLLNWDGEFNRPEWHFAGSHIAKLESLLAVIEETLGGAQVDGGADDDDLAVLVDAYDIWFQLPPSVLIQRYHQLNNEANERLRKQWQEAQHNSPSAFPVSPPKQSIIVTTAKDCQPDSESGSDPHYDHWPQSPMPRDLYGEGTDQVLPLLFDPARKYKKIRPRCINSGMIMGTMRSLRQVLRRCKRKIETVARSGRQLWSDQALLGEVIGDQEMWREWMRELGSSWDGSGAKYDLSTLSPEVRDIAAKALVGEQFEFGIGLDYNFTTIPATCSAEEDGYFVKLDDKKAVKEQSLKAGVPNGARISSTPKELKLENPIESPLSKVSWGEIPLYTDFFFGVAPVGIHHNAYINGLKSWRLNNWWSMMWFYPRLRELVSAHLQPPQNSDDARPLLNISSQQDGDENLVYWPPRAQRQDKQVTVFELAKEEHPARLVPIDWDGVCQKGSKPWHETLFGDGKGPLETPRS</sequence>
<dbReference type="Proteomes" id="UP000826661">
    <property type="component" value="Chromosome IV"/>
</dbReference>
<dbReference type="PANTHER" id="PTHR36587">
    <property type="entry name" value="EXPRESSION SITE-ASSOCIATED GENE 3 (ESAG3)-LIKE PROTEIN"/>
    <property type="match status" value="1"/>
</dbReference>